<evidence type="ECO:0000313" key="2">
    <source>
        <dbReference type="Proteomes" id="UP000299102"/>
    </source>
</evidence>
<keyword evidence="2" id="KW-1185">Reference proteome</keyword>
<gene>
    <name evidence="1" type="ORF">EVAR_86622_1</name>
</gene>
<dbReference type="AlphaFoldDB" id="A0A4C1VZW8"/>
<name>A0A4C1VZW8_EUMVA</name>
<accession>A0A4C1VZW8</accession>
<dbReference type="Proteomes" id="UP000299102">
    <property type="component" value="Unassembled WGS sequence"/>
</dbReference>
<proteinExistence type="predicted"/>
<organism evidence="1 2">
    <name type="scientific">Eumeta variegata</name>
    <name type="common">Bagworm moth</name>
    <name type="synonym">Eumeta japonica</name>
    <dbReference type="NCBI Taxonomy" id="151549"/>
    <lineage>
        <taxon>Eukaryota</taxon>
        <taxon>Metazoa</taxon>
        <taxon>Ecdysozoa</taxon>
        <taxon>Arthropoda</taxon>
        <taxon>Hexapoda</taxon>
        <taxon>Insecta</taxon>
        <taxon>Pterygota</taxon>
        <taxon>Neoptera</taxon>
        <taxon>Endopterygota</taxon>
        <taxon>Lepidoptera</taxon>
        <taxon>Glossata</taxon>
        <taxon>Ditrysia</taxon>
        <taxon>Tineoidea</taxon>
        <taxon>Psychidae</taxon>
        <taxon>Oiketicinae</taxon>
        <taxon>Eumeta</taxon>
    </lineage>
</organism>
<protein>
    <submittedName>
        <fullName evidence="1">Uncharacterized protein</fullName>
    </submittedName>
</protein>
<sequence>MCQNRRLSVKQMGGMQEDQGERGAFLKCQSFDVCSRKKEMQILSLSCSSVIKYKRVTGKTVHRPGSRCNGDFGYRRVTRTLDQLRSSLGAIDRSSTFRALDPCSGGIHGALIGEVEHPAGSVVDEFLYGFDAKVASDNVI</sequence>
<dbReference type="EMBL" id="BGZK01000458">
    <property type="protein sequence ID" value="GBP44806.1"/>
    <property type="molecule type" value="Genomic_DNA"/>
</dbReference>
<comment type="caution">
    <text evidence="1">The sequence shown here is derived from an EMBL/GenBank/DDBJ whole genome shotgun (WGS) entry which is preliminary data.</text>
</comment>
<evidence type="ECO:0000313" key="1">
    <source>
        <dbReference type="EMBL" id="GBP44806.1"/>
    </source>
</evidence>
<reference evidence="1 2" key="1">
    <citation type="journal article" date="2019" name="Commun. Biol.">
        <title>The bagworm genome reveals a unique fibroin gene that provides high tensile strength.</title>
        <authorList>
            <person name="Kono N."/>
            <person name="Nakamura H."/>
            <person name="Ohtoshi R."/>
            <person name="Tomita M."/>
            <person name="Numata K."/>
            <person name="Arakawa K."/>
        </authorList>
    </citation>
    <scope>NUCLEOTIDE SEQUENCE [LARGE SCALE GENOMIC DNA]</scope>
</reference>